<feature type="region of interest" description="Disordered" evidence="1">
    <location>
        <begin position="74"/>
        <end position="103"/>
    </location>
</feature>
<keyword evidence="3" id="KW-1185">Reference proteome</keyword>
<proteinExistence type="predicted"/>
<dbReference type="InterPro" id="IPR001394">
    <property type="entry name" value="Peptidase_C19_UCH"/>
</dbReference>
<dbReference type="InterPro" id="IPR038765">
    <property type="entry name" value="Papain-like_cys_pep_sf"/>
</dbReference>
<dbReference type="PROSITE" id="PS50235">
    <property type="entry name" value="USP_3"/>
    <property type="match status" value="1"/>
</dbReference>
<dbReference type="InterPro" id="IPR028889">
    <property type="entry name" value="USP"/>
</dbReference>
<dbReference type="GO" id="GO:0004843">
    <property type="term" value="F:cysteine-type deubiquitinase activity"/>
    <property type="evidence" value="ECO:0007669"/>
    <property type="project" value="InterPro"/>
</dbReference>
<dbReference type="AlphaFoldDB" id="A0A914P8M0"/>
<dbReference type="Proteomes" id="UP000887578">
    <property type="component" value="Unplaced"/>
</dbReference>
<sequence>MHDSQNVPYKLLGYIEHLGDSMSSGHYTSTMCGFDGKTVYKFDDDSRHLVHFPIKPIEPYILFYSCNKQKSSNHLASKSSIPTPPAKRRNFNGNSSGNNLSSPMYFFI</sequence>
<accession>A0A914P8M0</accession>
<protein>
    <submittedName>
        <fullName evidence="4">USP domain-containing protein</fullName>
    </submittedName>
</protein>
<dbReference type="Gene3D" id="3.90.70.10">
    <property type="entry name" value="Cysteine proteinases"/>
    <property type="match status" value="1"/>
</dbReference>
<organism evidence="3 4">
    <name type="scientific">Panagrolaimus davidi</name>
    <dbReference type="NCBI Taxonomy" id="227884"/>
    <lineage>
        <taxon>Eukaryota</taxon>
        <taxon>Metazoa</taxon>
        <taxon>Ecdysozoa</taxon>
        <taxon>Nematoda</taxon>
        <taxon>Chromadorea</taxon>
        <taxon>Rhabditida</taxon>
        <taxon>Tylenchina</taxon>
        <taxon>Panagrolaimomorpha</taxon>
        <taxon>Panagrolaimoidea</taxon>
        <taxon>Panagrolaimidae</taxon>
        <taxon>Panagrolaimus</taxon>
    </lineage>
</organism>
<dbReference type="WBParaSite" id="PDA_v2.g14386.t1">
    <property type="protein sequence ID" value="PDA_v2.g14386.t1"/>
    <property type="gene ID" value="PDA_v2.g14386"/>
</dbReference>
<dbReference type="CDD" id="cd02257">
    <property type="entry name" value="Peptidase_C19"/>
    <property type="match status" value="1"/>
</dbReference>
<dbReference type="GO" id="GO:0016579">
    <property type="term" value="P:protein deubiquitination"/>
    <property type="evidence" value="ECO:0007669"/>
    <property type="project" value="InterPro"/>
</dbReference>
<dbReference type="SUPFAM" id="SSF54001">
    <property type="entry name" value="Cysteine proteinases"/>
    <property type="match status" value="1"/>
</dbReference>
<feature type="domain" description="USP" evidence="2">
    <location>
        <begin position="1"/>
        <end position="67"/>
    </location>
</feature>
<feature type="compositionally biased region" description="Low complexity" evidence="1">
    <location>
        <begin position="92"/>
        <end position="102"/>
    </location>
</feature>
<dbReference type="Pfam" id="PF00443">
    <property type="entry name" value="UCH"/>
    <property type="match status" value="1"/>
</dbReference>
<evidence type="ECO:0000313" key="4">
    <source>
        <dbReference type="WBParaSite" id="PDA_v2.g14386.t1"/>
    </source>
</evidence>
<evidence type="ECO:0000259" key="2">
    <source>
        <dbReference type="PROSITE" id="PS50235"/>
    </source>
</evidence>
<evidence type="ECO:0000256" key="1">
    <source>
        <dbReference type="SAM" id="MobiDB-lite"/>
    </source>
</evidence>
<evidence type="ECO:0000313" key="3">
    <source>
        <dbReference type="Proteomes" id="UP000887578"/>
    </source>
</evidence>
<name>A0A914P8M0_9BILA</name>
<reference evidence="4" key="1">
    <citation type="submission" date="2022-11" db="UniProtKB">
        <authorList>
            <consortium name="WormBaseParasite"/>
        </authorList>
    </citation>
    <scope>IDENTIFICATION</scope>
</reference>